<dbReference type="InterPro" id="IPR050275">
    <property type="entry name" value="PGM_Phosphatase"/>
</dbReference>
<dbReference type="EMBL" id="VNKQ01000008">
    <property type="protein sequence ID" value="KAG0649486.1"/>
    <property type="molecule type" value="Genomic_DNA"/>
</dbReference>
<dbReference type="SMART" id="SM00855">
    <property type="entry name" value="PGAM"/>
    <property type="match status" value="1"/>
</dbReference>
<dbReference type="PANTHER" id="PTHR48100">
    <property type="entry name" value="BROAD-SPECIFICITY PHOSPHATASE YOR283W-RELATED"/>
    <property type="match status" value="1"/>
</dbReference>
<dbReference type="Gene3D" id="3.40.50.1240">
    <property type="entry name" value="Phosphoglycerate mutase-like"/>
    <property type="match status" value="1"/>
</dbReference>
<dbReference type="GO" id="GO:0005737">
    <property type="term" value="C:cytoplasm"/>
    <property type="evidence" value="ECO:0007669"/>
    <property type="project" value="TreeGrafter"/>
</dbReference>
<evidence type="ECO:0000313" key="2">
    <source>
        <dbReference type="Proteomes" id="UP000785200"/>
    </source>
</evidence>
<dbReference type="InterPro" id="IPR029033">
    <property type="entry name" value="His_PPase_superfam"/>
</dbReference>
<gene>
    <name evidence="1" type="ORF">D0Z07_4082</name>
</gene>
<protein>
    <recommendedName>
        <fullName evidence="3">Phosphoglycerate mutase</fullName>
    </recommendedName>
</protein>
<comment type="caution">
    <text evidence="1">The sequence shown here is derived from an EMBL/GenBank/DDBJ whole genome shotgun (WGS) entry which is preliminary data.</text>
</comment>
<dbReference type="OrthoDB" id="496981at2759"/>
<organism evidence="1 2">
    <name type="scientific">Hyphodiscus hymeniophilus</name>
    <dbReference type="NCBI Taxonomy" id="353542"/>
    <lineage>
        <taxon>Eukaryota</taxon>
        <taxon>Fungi</taxon>
        <taxon>Dikarya</taxon>
        <taxon>Ascomycota</taxon>
        <taxon>Pezizomycotina</taxon>
        <taxon>Leotiomycetes</taxon>
        <taxon>Helotiales</taxon>
        <taxon>Hyphodiscaceae</taxon>
        <taxon>Hyphodiscus</taxon>
    </lineage>
</organism>
<keyword evidence="2" id="KW-1185">Reference proteome</keyword>
<evidence type="ECO:0000313" key="1">
    <source>
        <dbReference type="EMBL" id="KAG0649486.1"/>
    </source>
</evidence>
<evidence type="ECO:0008006" key="3">
    <source>
        <dbReference type="Google" id="ProtNLM"/>
    </source>
</evidence>
<dbReference type="InterPro" id="IPR013078">
    <property type="entry name" value="His_Pase_superF_clade-1"/>
</dbReference>
<name>A0A9P7AXT9_9HELO</name>
<accession>A0A9P7AXT9</accession>
<proteinExistence type="predicted"/>
<dbReference type="CDD" id="cd07040">
    <property type="entry name" value="HP"/>
    <property type="match status" value="1"/>
</dbReference>
<dbReference type="PANTHER" id="PTHR48100:SF54">
    <property type="entry name" value="PHOSPHATASE SPAC5H10.03-RELATED"/>
    <property type="match status" value="1"/>
</dbReference>
<dbReference type="SUPFAM" id="SSF53254">
    <property type="entry name" value="Phosphoglycerate mutase-like"/>
    <property type="match status" value="1"/>
</dbReference>
<dbReference type="AlphaFoldDB" id="A0A9P7AXT9"/>
<dbReference type="Pfam" id="PF00300">
    <property type="entry name" value="His_Phos_1"/>
    <property type="match status" value="1"/>
</dbReference>
<dbReference type="GO" id="GO:0016791">
    <property type="term" value="F:phosphatase activity"/>
    <property type="evidence" value="ECO:0007669"/>
    <property type="project" value="TreeGrafter"/>
</dbReference>
<dbReference type="Proteomes" id="UP000785200">
    <property type="component" value="Unassembled WGS sequence"/>
</dbReference>
<sequence>MVPAVVHLVRHAEGYHQLPHDHPDVNIHDPSLTPRGIKQSLRFGAKFPYIAQTTHLYASPLRRTLQTTMLAFKLEMASGLRVVALPDAQEATDAPSDTGSDITVLRNEFGDAVSYEHVGGAWYEKTGGNATDVSSLHHRAKRLRVWLRSQAPDGGQIVVVTHGIFAHYLTGHIDEQGIQTGEYWTNVMWRSFVFGDTDDSNATFIETEESEHRAAKKELSE</sequence>
<reference evidence="1" key="1">
    <citation type="submission" date="2019-07" db="EMBL/GenBank/DDBJ databases">
        <title>Hyphodiscus hymeniophilus genome sequencing and assembly.</title>
        <authorList>
            <person name="Kramer G."/>
            <person name="Nodwell J."/>
        </authorList>
    </citation>
    <scope>NUCLEOTIDE SEQUENCE</scope>
    <source>
        <strain evidence="1">ATCC 34498</strain>
    </source>
</reference>